<reference evidence="2 3" key="1">
    <citation type="submission" date="2019-08" db="EMBL/GenBank/DDBJ databases">
        <title>Draft genome sequences of two oriental melons (Cucumis melo L. var makuwa).</title>
        <authorList>
            <person name="Kwon S.-Y."/>
        </authorList>
    </citation>
    <scope>NUCLEOTIDE SEQUENCE [LARGE SCALE GENOMIC DNA]</scope>
    <source>
        <strain evidence="3">cv. SW 3</strain>
        <tissue evidence="2">Leaf</tissue>
    </source>
</reference>
<gene>
    <name evidence="2" type="ORF">E6C27_scaffold7389G00050</name>
</gene>
<evidence type="ECO:0000313" key="3">
    <source>
        <dbReference type="Proteomes" id="UP000321393"/>
    </source>
</evidence>
<dbReference type="Proteomes" id="UP000321393">
    <property type="component" value="Unassembled WGS sequence"/>
</dbReference>
<comment type="caution">
    <text evidence="2">The sequence shown here is derived from an EMBL/GenBank/DDBJ whole genome shotgun (WGS) entry which is preliminary data.</text>
</comment>
<evidence type="ECO:0000256" key="1">
    <source>
        <dbReference type="SAM" id="MobiDB-lite"/>
    </source>
</evidence>
<feature type="region of interest" description="Disordered" evidence="1">
    <location>
        <begin position="98"/>
        <end position="133"/>
    </location>
</feature>
<accession>A0A5A7VHT7</accession>
<organism evidence="2 3">
    <name type="scientific">Cucumis melo var. makuwa</name>
    <name type="common">Oriental melon</name>
    <dbReference type="NCBI Taxonomy" id="1194695"/>
    <lineage>
        <taxon>Eukaryota</taxon>
        <taxon>Viridiplantae</taxon>
        <taxon>Streptophyta</taxon>
        <taxon>Embryophyta</taxon>
        <taxon>Tracheophyta</taxon>
        <taxon>Spermatophyta</taxon>
        <taxon>Magnoliopsida</taxon>
        <taxon>eudicotyledons</taxon>
        <taxon>Gunneridae</taxon>
        <taxon>Pentapetalae</taxon>
        <taxon>rosids</taxon>
        <taxon>fabids</taxon>
        <taxon>Cucurbitales</taxon>
        <taxon>Cucurbitaceae</taxon>
        <taxon>Benincaseae</taxon>
        <taxon>Cucumis</taxon>
    </lineage>
</organism>
<feature type="compositionally biased region" description="Basic and acidic residues" evidence="1">
    <location>
        <begin position="114"/>
        <end position="132"/>
    </location>
</feature>
<protein>
    <submittedName>
        <fullName evidence="2">Uncharacterized protein</fullName>
    </submittedName>
</protein>
<dbReference type="PANTHER" id="PTHR33626">
    <property type="entry name" value="ZGC:158463"/>
    <property type="match status" value="1"/>
</dbReference>
<name>A0A5A7VHT7_CUCMM</name>
<dbReference type="EMBL" id="SSTE01001723">
    <property type="protein sequence ID" value="KAA0065311.1"/>
    <property type="molecule type" value="Genomic_DNA"/>
</dbReference>
<evidence type="ECO:0000313" key="2">
    <source>
        <dbReference type="EMBL" id="KAA0065311.1"/>
    </source>
</evidence>
<dbReference type="PANTHER" id="PTHR33626:SF2">
    <property type="match status" value="1"/>
</dbReference>
<dbReference type="AlphaFoldDB" id="A0A5A7VHT7"/>
<dbReference type="OrthoDB" id="6964405at2759"/>
<proteinExistence type="predicted"/>
<sequence>MAVLSCRRRQIFLEGQAASSRTRLSNNRSVMPLDVLGRTRATMKVSACPPWPKGPGNPLKHLRAWDWGLKLFPMNEEFPVLARSSLLLGADVLSPTGLPDRTTEQMTGRWPKTGRPDEVSVSDAKHPTEVRTPRSTSALISECGRRLLCRARLESPRASVVLLKSSGWSLHRFPPSRRSAKSGGCVTFLVLGLDVAPPVLKTWRYALQRATAQFAFYFLALCVSPPRDSPFTTSVQRLGGPVNTATRSLVQVQLEWGHTEGDRPVEQERLSCGSLLRVGLLESADLSEKNFEERVQEYVKLKWCKRTSSKSPNGEIQAYRAGGPRVQMASSARASVRVIRRHSSWGYLSGAVGCTSRLVGRRDPLGCSVHWPLVEPAPERGLVPRCCLHGPGVT</sequence>